<feature type="transmembrane region" description="Helical" evidence="1">
    <location>
        <begin position="12"/>
        <end position="29"/>
    </location>
</feature>
<dbReference type="AlphaFoldDB" id="A0A5B8UKD6"/>
<gene>
    <name evidence="2" type="ORF">FSB75_15025</name>
</gene>
<dbReference type="Proteomes" id="UP000321204">
    <property type="component" value="Chromosome"/>
</dbReference>
<keyword evidence="3" id="KW-1185">Reference proteome</keyword>
<organism evidence="2 3">
    <name type="scientific">Flavisolibacter ginsenosidimutans</name>
    <dbReference type="NCBI Taxonomy" id="661481"/>
    <lineage>
        <taxon>Bacteria</taxon>
        <taxon>Pseudomonadati</taxon>
        <taxon>Bacteroidota</taxon>
        <taxon>Chitinophagia</taxon>
        <taxon>Chitinophagales</taxon>
        <taxon>Chitinophagaceae</taxon>
        <taxon>Flavisolibacter</taxon>
    </lineage>
</organism>
<dbReference type="KEGG" id="fgg:FSB75_15025"/>
<dbReference type="Pfam" id="PF04977">
    <property type="entry name" value="DivIC"/>
    <property type="match status" value="1"/>
</dbReference>
<reference evidence="2 3" key="1">
    <citation type="journal article" date="2015" name="Int. J. Syst. Evol. Microbiol.">
        <title>Flavisolibacter ginsenosidimutans sp. nov., with ginsenoside-converting activity isolated from soil used for cultivating ginseng.</title>
        <authorList>
            <person name="Zhao Y."/>
            <person name="Liu Q."/>
            <person name="Kang M.S."/>
            <person name="Jin F."/>
            <person name="Yu H."/>
            <person name="Im W.T."/>
        </authorList>
    </citation>
    <scope>NUCLEOTIDE SEQUENCE [LARGE SCALE GENOMIC DNA]</scope>
    <source>
        <strain evidence="2 3">Gsoil 636</strain>
    </source>
</reference>
<sequence length="102" mass="12414">MKFVRRIPPFIYNKYFLATSLFVLWMLFFDRNDFFTQMARKKELAEIEQSKDYFAQKISEGKKFSRDMRSNADAVEKFVREKYLMKRDNEDLFLIQKSAAKE</sequence>
<keyword evidence="1" id="KW-1133">Transmembrane helix</keyword>
<evidence type="ECO:0000313" key="2">
    <source>
        <dbReference type="EMBL" id="QEC57157.1"/>
    </source>
</evidence>
<keyword evidence="1" id="KW-0472">Membrane</keyword>
<dbReference type="RefSeq" id="WP_146789178.1">
    <property type="nucleotide sequence ID" value="NZ_BAABIO010000003.1"/>
</dbReference>
<evidence type="ECO:0000313" key="3">
    <source>
        <dbReference type="Proteomes" id="UP000321204"/>
    </source>
</evidence>
<dbReference type="EMBL" id="CP042433">
    <property type="protein sequence ID" value="QEC57157.1"/>
    <property type="molecule type" value="Genomic_DNA"/>
</dbReference>
<accession>A0A5B8UKD6</accession>
<evidence type="ECO:0000256" key="1">
    <source>
        <dbReference type="SAM" id="Phobius"/>
    </source>
</evidence>
<name>A0A5B8UKD6_9BACT</name>
<protein>
    <submittedName>
        <fullName evidence="2">Septum formation initiator family protein</fullName>
    </submittedName>
</protein>
<proteinExistence type="predicted"/>
<dbReference type="OrthoDB" id="1467719at2"/>
<keyword evidence="1" id="KW-0812">Transmembrane</keyword>
<dbReference type="InterPro" id="IPR007060">
    <property type="entry name" value="FtsL/DivIC"/>
</dbReference>